<organism evidence="4 5">
    <name type="scientific">Amnibacterium endophyticum</name>
    <dbReference type="NCBI Taxonomy" id="2109337"/>
    <lineage>
        <taxon>Bacteria</taxon>
        <taxon>Bacillati</taxon>
        <taxon>Actinomycetota</taxon>
        <taxon>Actinomycetes</taxon>
        <taxon>Micrococcales</taxon>
        <taxon>Microbacteriaceae</taxon>
        <taxon>Amnibacterium</taxon>
    </lineage>
</organism>
<gene>
    <name evidence="4" type="ORF">ACFSBI_04780</name>
</gene>
<dbReference type="InterPro" id="IPR011050">
    <property type="entry name" value="Pectin_lyase_fold/virulence"/>
</dbReference>
<dbReference type="InterPro" id="IPR012334">
    <property type="entry name" value="Pectin_lyas_fold"/>
</dbReference>
<comment type="caution">
    <text evidence="4">The sequence shown here is derived from an EMBL/GenBank/DDBJ whole genome shotgun (WGS) entry which is preliminary data.</text>
</comment>
<feature type="compositionally biased region" description="Basic and acidic residues" evidence="1">
    <location>
        <begin position="46"/>
        <end position="56"/>
    </location>
</feature>
<proteinExistence type="predicted"/>
<dbReference type="SUPFAM" id="SSF51126">
    <property type="entry name" value="Pectin lyase-like"/>
    <property type="match status" value="1"/>
</dbReference>
<reference evidence="5" key="1">
    <citation type="journal article" date="2019" name="Int. J. Syst. Evol. Microbiol.">
        <title>The Global Catalogue of Microorganisms (GCM) 10K type strain sequencing project: providing services to taxonomists for standard genome sequencing and annotation.</title>
        <authorList>
            <consortium name="The Broad Institute Genomics Platform"/>
            <consortium name="The Broad Institute Genome Sequencing Center for Infectious Disease"/>
            <person name="Wu L."/>
            <person name="Ma J."/>
        </authorList>
    </citation>
    <scope>NUCLEOTIDE SEQUENCE [LARGE SCALE GENOMIC DNA]</scope>
    <source>
        <strain evidence="5">CGMCC 1.12471</strain>
    </source>
</reference>
<evidence type="ECO:0000256" key="2">
    <source>
        <dbReference type="SAM" id="SignalP"/>
    </source>
</evidence>
<feature type="domain" description="Right handed beta helix" evidence="3">
    <location>
        <begin position="212"/>
        <end position="373"/>
    </location>
</feature>
<feature type="signal peptide" evidence="2">
    <location>
        <begin position="1"/>
        <end position="29"/>
    </location>
</feature>
<accession>A0ABW4LC03</accession>
<evidence type="ECO:0000313" key="4">
    <source>
        <dbReference type="EMBL" id="MFD1720856.1"/>
    </source>
</evidence>
<dbReference type="EMBL" id="JBHUEA010000005">
    <property type="protein sequence ID" value="MFD1720856.1"/>
    <property type="molecule type" value="Genomic_DNA"/>
</dbReference>
<evidence type="ECO:0000256" key="1">
    <source>
        <dbReference type="SAM" id="MobiDB-lite"/>
    </source>
</evidence>
<sequence length="515" mass="54854">MRRLQALRATVLAGALSVALMGATLPATAASAASSAKTGTTYRVDCSQRKTGDGRSRPFNSLSAVNRHASFGPGDRILVRRGTTCTGRLQPRGSGTSARKIVLGAFGRGAKPILRGDGTPSNTATLTLKNVHDWTVQDLHVTNAGKASSTGAYRSAVLLLNDNVGTLPGMTVQRLTVDHVVSNLASKGADSREFGGIIAKTWGHLGGGYDGLKILHNQVTGVGRSGIVVANHTAEPRAWDDRVRIAYNAVRAVKGDSIILRGSRDSRIDHNLSVNGSNMFPCTRCGGISPDTANAGIWPAESQRTRIDHNEVYGEHALGGDGEGIDVDRSAVDTVVEYNYLHDNQGGGILFCGSLRTTARFNILQNNQRSAFAFIGSIPAKDTRIYNNTVYNSRKSGAKIVRYFNGAHGSKISFNNNVLINYGNRTYLWPTKRTTKANTLVGLHGAGRPTDSKTSWASPGLKHPGSGRTGFKTLSGYKPRHPSTFPKGVAIPKSVTRDFFGKKINPAKPPRGAAG</sequence>
<protein>
    <submittedName>
        <fullName evidence="4">Right-handed parallel beta-helix repeat-containing protein</fullName>
    </submittedName>
</protein>
<evidence type="ECO:0000313" key="5">
    <source>
        <dbReference type="Proteomes" id="UP001597347"/>
    </source>
</evidence>
<dbReference type="Proteomes" id="UP001597347">
    <property type="component" value="Unassembled WGS sequence"/>
</dbReference>
<name>A0ABW4LC03_9MICO</name>
<feature type="region of interest" description="Disordered" evidence="1">
    <location>
        <begin position="448"/>
        <end position="489"/>
    </location>
</feature>
<dbReference type="Pfam" id="PF13229">
    <property type="entry name" value="Beta_helix"/>
    <property type="match status" value="1"/>
</dbReference>
<dbReference type="InterPro" id="IPR006626">
    <property type="entry name" value="PbH1"/>
</dbReference>
<dbReference type="Gene3D" id="2.160.20.10">
    <property type="entry name" value="Single-stranded right-handed beta-helix, Pectin lyase-like"/>
    <property type="match status" value="1"/>
</dbReference>
<feature type="chain" id="PRO_5045576048" evidence="2">
    <location>
        <begin position="30"/>
        <end position="515"/>
    </location>
</feature>
<evidence type="ECO:0000259" key="3">
    <source>
        <dbReference type="Pfam" id="PF13229"/>
    </source>
</evidence>
<keyword evidence="2" id="KW-0732">Signal</keyword>
<feature type="region of interest" description="Disordered" evidence="1">
    <location>
        <begin position="40"/>
        <end position="60"/>
    </location>
</feature>
<keyword evidence="5" id="KW-1185">Reference proteome</keyword>
<dbReference type="InterPro" id="IPR039448">
    <property type="entry name" value="Beta_helix"/>
</dbReference>
<dbReference type="SMART" id="SM00710">
    <property type="entry name" value="PbH1"/>
    <property type="match status" value="7"/>
</dbReference>
<dbReference type="RefSeq" id="WP_377932568.1">
    <property type="nucleotide sequence ID" value="NZ_JBHUEA010000005.1"/>
</dbReference>